<accession>A0A8J3T0Q9</accession>
<dbReference type="AlphaFoldDB" id="A0A8J3T0Q9"/>
<evidence type="ECO:0008006" key="3">
    <source>
        <dbReference type="Google" id="ProtNLM"/>
    </source>
</evidence>
<organism evidence="1 2">
    <name type="scientific">Planobispora takensis</name>
    <dbReference type="NCBI Taxonomy" id="1367882"/>
    <lineage>
        <taxon>Bacteria</taxon>
        <taxon>Bacillati</taxon>
        <taxon>Actinomycetota</taxon>
        <taxon>Actinomycetes</taxon>
        <taxon>Streptosporangiales</taxon>
        <taxon>Streptosporangiaceae</taxon>
        <taxon>Planobispora</taxon>
    </lineage>
</organism>
<dbReference type="InterPro" id="IPR025358">
    <property type="entry name" value="DUF4262"/>
</dbReference>
<dbReference type="Pfam" id="PF14081">
    <property type="entry name" value="DUF4262"/>
    <property type="match status" value="1"/>
</dbReference>
<comment type="caution">
    <text evidence="1">The sequence shown here is derived from an EMBL/GenBank/DDBJ whole genome shotgun (WGS) entry which is preliminary data.</text>
</comment>
<gene>
    <name evidence="1" type="ORF">Pta02_43040</name>
</gene>
<dbReference type="Proteomes" id="UP000634476">
    <property type="component" value="Unassembled WGS sequence"/>
</dbReference>
<dbReference type="RefSeq" id="WP_203876636.1">
    <property type="nucleotide sequence ID" value="NZ_BOOK01000031.1"/>
</dbReference>
<keyword evidence="2" id="KW-1185">Reference proteome</keyword>
<sequence length="190" mass="22240">MPTDKPECRCILCHDYGDRNELDLMDQHTVEHVQTRGWSVKMIPEDDHGPGFAYTVGLWHTHRSPELAMFGLDVHLMHELLNDLGDEIAAGRPAQADQERHDLLDRYPVVLKNVDLKWYREFFGRAISFYHHPPFPILEVVWPDREGHFPWNTGYDEQYRELQPHLWLKPEDHPIGVWTQLIQPPGPVAP</sequence>
<reference evidence="1" key="1">
    <citation type="submission" date="2021-01" db="EMBL/GenBank/DDBJ databases">
        <title>Whole genome shotgun sequence of Planobispora takensis NBRC 109077.</title>
        <authorList>
            <person name="Komaki H."/>
            <person name="Tamura T."/>
        </authorList>
    </citation>
    <scope>NUCLEOTIDE SEQUENCE</scope>
    <source>
        <strain evidence="1">NBRC 109077</strain>
    </source>
</reference>
<proteinExistence type="predicted"/>
<protein>
    <recommendedName>
        <fullName evidence="3">DUF4262 domain-containing protein</fullName>
    </recommendedName>
</protein>
<evidence type="ECO:0000313" key="2">
    <source>
        <dbReference type="Proteomes" id="UP000634476"/>
    </source>
</evidence>
<dbReference type="EMBL" id="BOOK01000031">
    <property type="protein sequence ID" value="GII02296.1"/>
    <property type="molecule type" value="Genomic_DNA"/>
</dbReference>
<name>A0A8J3T0Q9_9ACTN</name>
<evidence type="ECO:0000313" key="1">
    <source>
        <dbReference type="EMBL" id="GII02296.1"/>
    </source>
</evidence>